<organism evidence="1 2">
    <name type="scientific">Elysia crispata</name>
    <name type="common">lettuce slug</name>
    <dbReference type="NCBI Taxonomy" id="231223"/>
    <lineage>
        <taxon>Eukaryota</taxon>
        <taxon>Metazoa</taxon>
        <taxon>Spiralia</taxon>
        <taxon>Lophotrochozoa</taxon>
        <taxon>Mollusca</taxon>
        <taxon>Gastropoda</taxon>
        <taxon>Heterobranchia</taxon>
        <taxon>Euthyneura</taxon>
        <taxon>Panpulmonata</taxon>
        <taxon>Sacoglossa</taxon>
        <taxon>Placobranchoidea</taxon>
        <taxon>Plakobranchidae</taxon>
        <taxon>Elysia</taxon>
    </lineage>
</organism>
<proteinExistence type="predicted"/>
<comment type="caution">
    <text evidence="1">The sequence shown here is derived from an EMBL/GenBank/DDBJ whole genome shotgun (WGS) entry which is preliminary data.</text>
</comment>
<dbReference type="EMBL" id="JAWDGP010007172">
    <property type="protein sequence ID" value="KAK3728838.1"/>
    <property type="molecule type" value="Genomic_DNA"/>
</dbReference>
<sequence>MRIHGTSPEGPAKLIETHTDKHTAQLGNTPRPANLNLSALIPNGGIFLKFIDPPYSPLSPPFSPLKNSSTHFFLA</sequence>
<protein>
    <submittedName>
        <fullName evidence="1">Uncharacterized protein</fullName>
    </submittedName>
</protein>
<dbReference type="Proteomes" id="UP001283361">
    <property type="component" value="Unassembled WGS sequence"/>
</dbReference>
<evidence type="ECO:0000313" key="1">
    <source>
        <dbReference type="EMBL" id="KAK3728838.1"/>
    </source>
</evidence>
<keyword evidence="2" id="KW-1185">Reference proteome</keyword>
<name>A0AAE0Y168_9GAST</name>
<evidence type="ECO:0000313" key="2">
    <source>
        <dbReference type="Proteomes" id="UP001283361"/>
    </source>
</evidence>
<gene>
    <name evidence="1" type="ORF">RRG08_013558</name>
</gene>
<dbReference type="AlphaFoldDB" id="A0AAE0Y168"/>
<reference evidence="1" key="1">
    <citation type="journal article" date="2023" name="G3 (Bethesda)">
        <title>A reference genome for the long-term kleptoplast-retaining sea slug Elysia crispata morphotype clarki.</title>
        <authorList>
            <person name="Eastman K.E."/>
            <person name="Pendleton A.L."/>
            <person name="Shaikh M.A."/>
            <person name="Suttiyut T."/>
            <person name="Ogas R."/>
            <person name="Tomko P."/>
            <person name="Gavelis G."/>
            <person name="Widhalm J.R."/>
            <person name="Wisecaver J.H."/>
        </authorList>
    </citation>
    <scope>NUCLEOTIDE SEQUENCE</scope>
    <source>
        <strain evidence="1">ECLA1</strain>
    </source>
</reference>
<accession>A0AAE0Y168</accession>